<feature type="domain" description="ABC transmembrane type-1" evidence="8">
    <location>
        <begin position="113"/>
        <end position="302"/>
    </location>
</feature>
<keyword evidence="2 7" id="KW-0813">Transport</keyword>
<proteinExistence type="inferred from homology"/>
<gene>
    <name evidence="9" type="primary">dppC</name>
    <name evidence="9" type="ORF">MTBBW1_510026</name>
</gene>
<evidence type="ECO:0000256" key="3">
    <source>
        <dbReference type="ARBA" id="ARBA00022475"/>
    </source>
</evidence>
<evidence type="ECO:0000256" key="7">
    <source>
        <dbReference type="RuleBase" id="RU363032"/>
    </source>
</evidence>
<dbReference type="PROSITE" id="PS50928">
    <property type="entry name" value="ABC_TM1"/>
    <property type="match status" value="1"/>
</dbReference>
<evidence type="ECO:0000256" key="1">
    <source>
        <dbReference type="ARBA" id="ARBA00004651"/>
    </source>
</evidence>
<evidence type="ECO:0000259" key="8">
    <source>
        <dbReference type="PROSITE" id="PS50928"/>
    </source>
</evidence>
<evidence type="ECO:0000256" key="4">
    <source>
        <dbReference type="ARBA" id="ARBA00022692"/>
    </source>
</evidence>
<dbReference type="RefSeq" id="WP_080801308.1">
    <property type="nucleotide sequence ID" value="NZ_LT828542.1"/>
</dbReference>
<evidence type="ECO:0000256" key="6">
    <source>
        <dbReference type="ARBA" id="ARBA00023136"/>
    </source>
</evidence>
<evidence type="ECO:0000256" key="2">
    <source>
        <dbReference type="ARBA" id="ARBA00022448"/>
    </source>
</evidence>
<keyword evidence="5 7" id="KW-1133">Transmembrane helix</keyword>
<comment type="similarity">
    <text evidence="7">Belongs to the binding-protein-dependent transport system permease family.</text>
</comment>
<reference evidence="9 10" key="1">
    <citation type="submission" date="2017-03" db="EMBL/GenBank/DDBJ databases">
        <authorList>
            <person name="Afonso C.L."/>
            <person name="Miller P.J."/>
            <person name="Scott M.A."/>
            <person name="Spackman E."/>
            <person name="Goraichik I."/>
            <person name="Dimitrov K.M."/>
            <person name="Suarez D.L."/>
            <person name="Swayne D.E."/>
        </authorList>
    </citation>
    <scope>NUCLEOTIDE SEQUENCE [LARGE SCALE GENOMIC DNA]</scope>
    <source>
        <strain evidence="9">PRJEB14757</strain>
    </source>
</reference>
<keyword evidence="10" id="KW-1185">Reference proteome</keyword>
<evidence type="ECO:0000256" key="5">
    <source>
        <dbReference type="ARBA" id="ARBA00022989"/>
    </source>
</evidence>
<organism evidence="9 10">
    <name type="scientific">Desulfamplus magnetovallimortis</name>
    <dbReference type="NCBI Taxonomy" id="1246637"/>
    <lineage>
        <taxon>Bacteria</taxon>
        <taxon>Pseudomonadati</taxon>
        <taxon>Thermodesulfobacteriota</taxon>
        <taxon>Desulfobacteria</taxon>
        <taxon>Desulfobacterales</taxon>
        <taxon>Desulfobacteraceae</taxon>
        <taxon>Desulfamplus</taxon>
    </lineage>
</organism>
<dbReference type="InterPro" id="IPR000515">
    <property type="entry name" value="MetI-like"/>
</dbReference>
<evidence type="ECO:0000313" key="9">
    <source>
        <dbReference type="EMBL" id="SLM31971.1"/>
    </source>
</evidence>
<evidence type="ECO:0000313" key="10">
    <source>
        <dbReference type="Proteomes" id="UP000191931"/>
    </source>
</evidence>
<dbReference type="STRING" id="1246637.MTBBW1_510026"/>
<keyword evidence="6 7" id="KW-0472">Membrane</keyword>
<dbReference type="InterPro" id="IPR050366">
    <property type="entry name" value="BP-dependent_transpt_permease"/>
</dbReference>
<protein>
    <submittedName>
        <fullName evidence="9">Dipeptide transporter membrane component of ABC superfamily</fullName>
    </submittedName>
</protein>
<keyword evidence="4 7" id="KW-0812">Transmembrane</keyword>
<feature type="transmembrane region" description="Helical" evidence="7">
    <location>
        <begin position="230"/>
        <end position="259"/>
    </location>
</feature>
<keyword evidence="3" id="KW-1003">Cell membrane</keyword>
<feature type="transmembrane region" description="Helical" evidence="7">
    <location>
        <begin position="279"/>
        <end position="305"/>
    </location>
</feature>
<dbReference type="Pfam" id="PF12911">
    <property type="entry name" value="OppC_N"/>
    <property type="match status" value="1"/>
</dbReference>
<dbReference type="AlphaFoldDB" id="A0A1W1HHJ0"/>
<dbReference type="Gene3D" id="1.10.3720.10">
    <property type="entry name" value="MetI-like"/>
    <property type="match status" value="1"/>
</dbReference>
<feature type="transmembrane region" description="Helical" evidence="7">
    <location>
        <begin position="149"/>
        <end position="170"/>
    </location>
</feature>
<dbReference type="PANTHER" id="PTHR43386:SF25">
    <property type="entry name" value="PEPTIDE ABC TRANSPORTER PERMEASE PROTEIN"/>
    <property type="match status" value="1"/>
</dbReference>
<comment type="subcellular location">
    <subcellularLocation>
        <location evidence="1 7">Cell membrane</location>
        <topology evidence="1 7">Multi-pass membrane protein</topology>
    </subcellularLocation>
</comment>
<accession>A0A1W1HHJ0</accession>
<dbReference type="PANTHER" id="PTHR43386">
    <property type="entry name" value="OLIGOPEPTIDE TRANSPORT SYSTEM PERMEASE PROTEIN APPC"/>
    <property type="match status" value="1"/>
</dbReference>
<feature type="transmembrane region" description="Helical" evidence="7">
    <location>
        <begin position="176"/>
        <end position="194"/>
    </location>
</feature>
<dbReference type="EMBL" id="FWEV01000294">
    <property type="protein sequence ID" value="SLM31971.1"/>
    <property type="molecule type" value="Genomic_DNA"/>
</dbReference>
<dbReference type="GO" id="GO:0005886">
    <property type="term" value="C:plasma membrane"/>
    <property type="evidence" value="ECO:0007669"/>
    <property type="project" value="UniProtKB-SubCell"/>
</dbReference>
<dbReference type="CDD" id="cd06261">
    <property type="entry name" value="TM_PBP2"/>
    <property type="match status" value="1"/>
</dbReference>
<feature type="transmembrane region" description="Helical" evidence="7">
    <location>
        <begin position="115"/>
        <end position="137"/>
    </location>
</feature>
<dbReference type="InterPro" id="IPR025966">
    <property type="entry name" value="OppC_N"/>
</dbReference>
<dbReference type="OrthoDB" id="9783218at2"/>
<dbReference type="InterPro" id="IPR035906">
    <property type="entry name" value="MetI-like_sf"/>
</dbReference>
<dbReference type="Pfam" id="PF00528">
    <property type="entry name" value="BPD_transp_1"/>
    <property type="match status" value="1"/>
</dbReference>
<dbReference type="Proteomes" id="UP000191931">
    <property type="component" value="Unassembled WGS sequence"/>
</dbReference>
<dbReference type="SUPFAM" id="SSF161098">
    <property type="entry name" value="MetI-like"/>
    <property type="match status" value="1"/>
</dbReference>
<sequence length="318" mass="34494">MDNNSTGQQIPTGVAASTGLAIDQKQETGLWHFIKYTAHLLARDKAGTIGLIMFVIVVLSAILAPWISPHDPLKQNLRHAKKPPAWYEKGTMEYPLGTDNLGRDILSRIIYGSRVSLTVGFFGVLIASSLGIVIGLFSGYKGGKTDNIIMGGVNMILALPYLVFVVFIAAILGSSLLNVILIFGFTDIPIFVRITRGEVIKMRASGFVESAVSIGATGNRIIFSHLLPNLIGPIVTIATFEMSAMIFYEAGLGFLGLSVPPSVPSWGNMLAAGRKYLVIYPWIATFPGLAIVFTGLGMNLLGDWLRDVLDPRMRRVKK</sequence>
<feature type="transmembrane region" description="Helical" evidence="7">
    <location>
        <begin position="49"/>
        <end position="67"/>
    </location>
</feature>
<dbReference type="GO" id="GO:0055085">
    <property type="term" value="P:transmembrane transport"/>
    <property type="evidence" value="ECO:0007669"/>
    <property type="project" value="InterPro"/>
</dbReference>
<name>A0A1W1HHJ0_9BACT</name>